<feature type="compositionally biased region" description="Polar residues" evidence="1">
    <location>
        <begin position="1"/>
        <end position="18"/>
    </location>
</feature>
<protein>
    <submittedName>
        <fullName evidence="3">Putative DNA N6-adenine methyltransferase</fullName>
    </submittedName>
</protein>
<name>E3T4J4_CROVB</name>
<dbReference type="KEGG" id="vg:9887476"/>
<dbReference type="RefSeq" id="YP_003969706.1">
    <property type="nucleotide sequence ID" value="NC_014637.1"/>
</dbReference>
<evidence type="ECO:0000313" key="4">
    <source>
        <dbReference type="Proteomes" id="UP000029781"/>
    </source>
</evidence>
<dbReference type="SUPFAM" id="SSF53335">
    <property type="entry name" value="S-adenosyl-L-methionine-dependent methyltransferases"/>
    <property type="match status" value="1"/>
</dbReference>
<dbReference type="EMBL" id="GU244497">
    <property type="protein sequence ID" value="ADO67107.1"/>
    <property type="molecule type" value="Genomic_DNA"/>
</dbReference>
<dbReference type="Pfam" id="PF26055">
    <property type="entry name" value="Mtase_EDM2"/>
    <property type="match status" value="1"/>
</dbReference>
<gene>
    <name evidence="3" type="ORF">crov074</name>
</gene>
<dbReference type="InterPro" id="IPR029063">
    <property type="entry name" value="SAM-dependent_MTases_sf"/>
</dbReference>
<accession>E3T4J4</accession>
<evidence type="ECO:0000313" key="3">
    <source>
        <dbReference type="EMBL" id="ADO67107.1"/>
    </source>
</evidence>
<dbReference type="GO" id="GO:0008168">
    <property type="term" value="F:methyltransferase activity"/>
    <property type="evidence" value="ECO:0007669"/>
    <property type="project" value="UniProtKB-KW"/>
</dbReference>
<feature type="domain" description="DM2" evidence="2">
    <location>
        <begin position="78"/>
        <end position="176"/>
    </location>
</feature>
<dbReference type="PRINTS" id="PR00507">
    <property type="entry name" value="N12N6MTFRASE"/>
</dbReference>
<dbReference type="GeneID" id="9887476"/>
<dbReference type="OrthoDB" id="19862at10239"/>
<dbReference type="Gene3D" id="3.40.50.150">
    <property type="entry name" value="Vaccinia Virus protein VP39"/>
    <property type="match status" value="1"/>
</dbReference>
<dbReference type="REBASE" id="28796">
    <property type="entry name" value="M.CroVORF74P"/>
</dbReference>
<keyword evidence="3" id="KW-0489">Methyltransferase</keyword>
<dbReference type="Proteomes" id="UP000029781">
    <property type="component" value="Segment"/>
</dbReference>
<reference evidence="3 4" key="1">
    <citation type="journal article" date="2010" name="Proc. Natl. Acad. Sci. U.S.A.">
        <title>Giant virus with a remarkable complement of genes infects marine zooplankton.</title>
        <authorList>
            <person name="Fischer M.G."/>
            <person name="Allen M.J."/>
            <person name="Wilson W.H."/>
            <person name="Suttle C.A."/>
        </authorList>
    </citation>
    <scope>NUCLEOTIDE SEQUENCE [LARGE SCALE GENOMIC DNA]</scope>
    <source>
        <strain evidence="3 4">BV-PW1</strain>
    </source>
</reference>
<feature type="region of interest" description="Disordered" evidence="1">
    <location>
        <begin position="1"/>
        <end position="33"/>
    </location>
</feature>
<dbReference type="InterPro" id="IPR058939">
    <property type="entry name" value="Mtase_EDM2"/>
</dbReference>
<dbReference type="GO" id="GO:0032259">
    <property type="term" value="P:methylation"/>
    <property type="evidence" value="ECO:0007669"/>
    <property type="project" value="UniProtKB-KW"/>
</dbReference>
<keyword evidence="3" id="KW-0808">Transferase</keyword>
<organismHost>
    <name type="scientific">Cafeteria roenbergensis</name>
    <name type="common">Marine flagellate</name>
    <dbReference type="NCBI Taxonomy" id="33653"/>
</organismHost>
<organism evidence="3 4">
    <name type="scientific">Cafeteria roenbergensis virus (strain BV-PW1)</name>
    <name type="common">CroV</name>
    <dbReference type="NCBI Taxonomy" id="693272"/>
    <lineage>
        <taxon>Viruses</taxon>
        <taxon>Varidnaviria</taxon>
        <taxon>Bamfordvirae</taxon>
        <taxon>Nucleocytoviricota</taxon>
        <taxon>Megaviricetes</taxon>
        <taxon>Imitervirales</taxon>
        <taxon>Mimiviridae</taxon>
        <taxon>Aliimimivirinae</taxon>
        <taxon>Rheavirus</taxon>
        <taxon>Rheavirus sinusmexicani</taxon>
    </lineage>
</organism>
<evidence type="ECO:0000259" key="2">
    <source>
        <dbReference type="Pfam" id="PF26055"/>
    </source>
</evidence>
<evidence type="ECO:0000256" key="1">
    <source>
        <dbReference type="SAM" id="MobiDB-lite"/>
    </source>
</evidence>
<keyword evidence="4" id="KW-1185">Reference proteome</keyword>
<sequence>MSKIMMSSTPSIKPTNSTKPKHHLKPKQTTGLNRNTMDKYYTKTNIVKNCIDSIKSNVIINKLDTIIEPSAGNGAFIEEIKHLCNNYKFYDILPENNEIIKQDFLKLDVNNFKNQKIHIIGNPPFGRQSSIAIKFIKKCCLFAESISFILPKSFKKESMRKYFNKYYHLVFEEDLLKNCFLVNNIDCDVPCVFQIWIKKTHPRIETKKQLPINFIFVKKCENPDIAFRRVGVYAGKITQEYDNKSVQSHYFIKFINNKSINVNLKKLNNITFNFNNTVGPKSISKQELIKEFNQVLN</sequence>
<proteinExistence type="predicted"/>